<evidence type="ECO:0000256" key="4">
    <source>
        <dbReference type="ARBA" id="ARBA00022840"/>
    </source>
</evidence>
<evidence type="ECO:0000256" key="1">
    <source>
        <dbReference type="ARBA" id="ARBA00005417"/>
    </source>
</evidence>
<evidence type="ECO:0000256" key="3">
    <source>
        <dbReference type="ARBA" id="ARBA00022741"/>
    </source>
</evidence>
<dbReference type="AlphaFoldDB" id="A0A1H1N031"/>
<reference evidence="9" key="1">
    <citation type="submission" date="2016-10" db="EMBL/GenBank/DDBJ databases">
        <authorList>
            <person name="Varghese N."/>
            <person name="Submissions S."/>
        </authorList>
    </citation>
    <scope>NUCLEOTIDE SEQUENCE [LARGE SCALE GENOMIC DNA]</scope>
    <source>
        <strain evidence="9">CPCC 202695</strain>
    </source>
</reference>
<dbReference type="EMBL" id="LT629755">
    <property type="protein sequence ID" value="SDR92374.1"/>
    <property type="molecule type" value="Genomic_DNA"/>
</dbReference>
<dbReference type="InterPro" id="IPR017871">
    <property type="entry name" value="ABC_transporter-like_CS"/>
</dbReference>
<dbReference type="SUPFAM" id="SSF52540">
    <property type="entry name" value="P-loop containing nucleoside triphosphate hydrolases"/>
    <property type="match status" value="1"/>
</dbReference>
<name>A0A1H1N031_9MICO</name>
<dbReference type="Gene3D" id="3.40.50.300">
    <property type="entry name" value="P-loop containing nucleotide triphosphate hydrolases"/>
    <property type="match status" value="1"/>
</dbReference>
<dbReference type="EMBL" id="SODL02000007">
    <property type="protein sequence ID" value="MCP2369175.1"/>
    <property type="molecule type" value="Genomic_DNA"/>
</dbReference>
<sequence length="267" mass="27866">MSGGRALALRGVSKRFGTITAVDGVHLDVAAGEIHAIVGLNGAGKSTLMRIALGMQAPDTGEVEVLGDPLRHGECDAWARVGHLVEAPVPYPEPTARENVLVTARLRGFSRADAAIAASDAVSLLRLDAWADRRTHTLSSGNRQRVALAGALLGHPELLVLDEPANTLDPSGMVLVRSMLQDAAGRGCGILVSSHHFDEVARVADRITVVHAGRVVGSLQPGSADLEHAFFELVLAADEASDADDGGAPVSVHSRRSGDVAREERGA</sequence>
<keyword evidence="10" id="KW-1185">Reference proteome</keyword>
<dbReference type="Proteomes" id="UP000893823">
    <property type="component" value="Unassembled WGS sequence"/>
</dbReference>
<feature type="domain" description="ABC transporter" evidence="6">
    <location>
        <begin position="7"/>
        <end position="237"/>
    </location>
</feature>
<proteinExistence type="inferred from homology"/>
<dbReference type="GO" id="GO:0016887">
    <property type="term" value="F:ATP hydrolysis activity"/>
    <property type="evidence" value="ECO:0007669"/>
    <property type="project" value="InterPro"/>
</dbReference>
<keyword evidence="3" id="KW-0547">Nucleotide-binding</keyword>
<dbReference type="InterPro" id="IPR003593">
    <property type="entry name" value="AAA+_ATPase"/>
</dbReference>
<feature type="compositionally biased region" description="Basic and acidic residues" evidence="5">
    <location>
        <begin position="256"/>
        <end position="267"/>
    </location>
</feature>
<dbReference type="Proteomes" id="UP000199482">
    <property type="component" value="Chromosome I"/>
</dbReference>
<dbReference type="RefSeq" id="WP_229724864.1">
    <property type="nucleotide sequence ID" value="NZ_BMDN01000007.1"/>
</dbReference>
<evidence type="ECO:0000313" key="10">
    <source>
        <dbReference type="Proteomes" id="UP000893823"/>
    </source>
</evidence>
<dbReference type="PROSITE" id="PS50893">
    <property type="entry name" value="ABC_TRANSPORTER_2"/>
    <property type="match status" value="1"/>
</dbReference>
<reference evidence="8" key="2">
    <citation type="submission" date="2016-10" db="EMBL/GenBank/DDBJ databases">
        <authorList>
            <person name="de Groot N.N."/>
        </authorList>
    </citation>
    <scope>NUCLEOTIDE SEQUENCE [LARGE SCALE GENOMIC DNA]</scope>
    <source>
        <strain evidence="8">CPCC 202695</strain>
    </source>
</reference>
<dbReference type="PANTHER" id="PTHR43335">
    <property type="entry name" value="ABC TRANSPORTER, ATP-BINDING PROTEIN"/>
    <property type="match status" value="1"/>
</dbReference>
<dbReference type="SMART" id="SM00382">
    <property type="entry name" value="AAA"/>
    <property type="match status" value="1"/>
</dbReference>
<dbReference type="PANTHER" id="PTHR43335:SF4">
    <property type="entry name" value="ABC TRANSPORTER, ATP-BINDING PROTEIN"/>
    <property type="match status" value="1"/>
</dbReference>
<protein>
    <submittedName>
        <fullName evidence="8">ABC-2 type transport system ATP-binding protein</fullName>
    </submittedName>
</protein>
<comment type="similarity">
    <text evidence="1">Belongs to the ABC transporter superfamily.</text>
</comment>
<gene>
    <name evidence="7" type="ORF">BCL57_003358</name>
    <name evidence="8" type="ORF">SAMN04489721_0512</name>
</gene>
<evidence type="ECO:0000313" key="7">
    <source>
        <dbReference type="EMBL" id="MCP2369175.1"/>
    </source>
</evidence>
<dbReference type="InterPro" id="IPR003439">
    <property type="entry name" value="ABC_transporter-like_ATP-bd"/>
</dbReference>
<dbReference type="PROSITE" id="PS00211">
    <property type="entry name" value="ABC_TRANSPORTER_1"/>
    <property type="match status" value="1"/>
</dbReference>
<dbReference type="GO" id="GO:0005524">
    <property type="term" value="F:ATP binding"/>
    <property type="evidence" value="ECO:0007669"/>
    <property type="project" value="UniProtKB-KW"/>
</dbReference>
<feature type="region of interest" description="Disordered" evidence="5">
    <location>
        <begin position="241"/>
        <end position="267"/>
    </location>
</feature>
<keyword evidence="2" id="KW-0813">Transport</keyword>
<dbReference type="STRING" id="589382.SAMN04489721_0512"/>
<evidence type="ECO:0000259" key="6">
    <source>
        <dbReference type="PROSITE" id="PS50893"/>
    </source>
</evidence>
<organism evidence="8 9">
    <name type="scientific">Agromyces flavus</name>
    <dbReference type="NCBI Taxonomy" id="589382"/>
    <lineage>
        <taxon>Bacteria</taxon>
        <taxon>Bacillati</taxon>
        <taxon>Actinomycetota</taxon>
        <taxon>Actinomycetes</taxon>
        <taxon>Micrococcales</taxon>
        <taxon>Microbacteriaceae</taxon>
        <taxon>Agromyces</taxon>
    </lineage>
</organism>
<keyword evidence="4 8" id="KW-0067">ATP-binding</keyword>
<evidence type="ECO:0000256" key="5">
    <source>
        <dbReference type="SAM" id="MobiDB-lite"/>
    </source>
</evidence>
<reference evidence="7" key="3">
    <citation type="submission" date="2022-06" db="EMBL/GenBank/DDBJ databases">
        <title>Genomic Encyclopedia of Type Strains, Phase III (KMG-III): the genomes of soil and plant-associated and newly described type strains.</title>
        <authorList>
            <person name="Whitman W."/>
        </authorList>
    </citation>
    <scope>NUCLEOTIDE SEQUENCE</scope>
    <source>
        <strain evidence="7">CPCC 202695</strain>
    </source>
</reference>
<evidence type="ECO:0000256" key="2">
    <source>
        <dbReference type="ARBA" id="ARBA00022448"/>
    </source>
</evidence>
<accession>A0A1H1N031</accession>
<dbReference type="Pfam" id="PF00005">
    <property type="entry name" value="ABC_tran"/>
    <property type="match status" value="1"/>
</dbReference>
<evidence type="ECO:0000313" key="8">
    <source>
        <dbReference type="EMBL" id="SDR92374.1"/>
    </source>
</evidence>
<evidence type="ECO:0000313" key="9">
    <source>
        <dbReference type="Proteomes" id="UP000199482"/>
    </source>
</evidence>
<dbReference type="InterPro" id="IPR027417">
    <property type="entry name" value="P-loop_NTPase"/>
</dbReference>